<keyword evidence="1" id="KW-1133">Transmembrane helix</keyword>
<keyword evidence="1" id="KW-0472">Membrane</keyword>
<keyword evidence="3" id="KW-1185">Reference proteome</keyword>
<dbReference type="OrthoDB" id="4160064at2759"/>
<reference evidence="4" key="2">
    <citation type="submission" date="2020-04" db="EMBL/GenBank/DDBJ databases">
        <authorList>
            <consortium name="NCBI Genome Project"/>
        </authorList>
    </citation>
    <scope>NUCLEOTIDE SEQUENCE</scope>
    <source>
        <strain evidence="4">CBS 781.70</strain>
    </source>
</reference>
<gene>
    <name evidence="2 4" type="ORF">P152DRAFT_473433</name>
</gene>
<evidence type="ECO:0000256" key="1">
    <source>
        <dbReference type="SAM" id="Phobius"/>
    </source>
</evidence>
<dbReference type="GeneID" id="54421808"/>
<evidence type="ECO:0000313" key="2">
    <source>
        <dbReference type="EMBL" id="KAF1812900.1"/>
    </source>
</evidence>
<dbReference type="EMBL" id="ML975156">
    <property type="protein sequence ID" value="KAF1812900.1"/>
    <property type="molecule type" value="Genomic_DNA"/>
</dbReference>
<keyword evidence="1" id="KW-0812">Transmembrane</keyword>
<feature type="transmembrane region" description="Helical" evidence="1">
    <location>
        <begin position="124"/>
        <end position="146"/>
    </location>
</feature>
<organism evidence="2">
    <name type="scientific">Eremomyces bilateralis CBS 781.70</name>
    <dbReference type="NCBI Taxonomy" id="1392243"/>
    <lineage>
        <taxon>Eukaryota</taxon>
        <taxon>Fungi</taxon>
        <taxon>Dikarya</taxon>
        <taxon>Ascomycota</taxon>
        <taxon>Pezizomycotina</taxon>
        <taxon>Dothideomycetes</taxon>
        <taxon>Dothideomycetes incertae sedis</taxon>
        <taxon>Eremomycetales</taxon>
        <taxon>Eremomycetaceae</taxon>
        <taxon>Eremomyces</taxon>
    </lineage>
</organism>
<dbReference type="Proteomes" id="UP000504638">
    <property type="component" value="Unplaced"/>
</dbReference>
<dbReference type="AlphaFoldDB" id="A0A6G1G4R0"/>
<evidence type="ECO:0000313" key="3">
    <source>
        <dbReference type="Proteomes" id="UP000504638"/>
    </source>
</evidence>
<protein>
    <submittedName>
        <fullName evidence="2 4">Uncharacterized protein</fullName>
    </submittedName>
</protein>
<reference evidence="2 4" key="1">
    <citation type="submission" date="2020-01" db="EMBL/GenBank/DDBJ databases">
        <authorList>
            <consortium name="DOE Joint Genome Institute"/>
            <person name="Haridas S."/>
            <person name="Albert R."/>
            <person name="Binder M."/>
            <person name="Bloem J."/>
            <person name="Labutti K."/>
            <person name="Salamov A."/>
            <person name="Andreopoulos B."/>
            <person name="Baker S.E."/>
            <person name="Barry K."/>
            <person name="Bills G."/>
            <person name="Bluhm B.H."/>
            <person name="Cannon C."/>
            <person name="Castanera R."/>
            <person name="Culley D.E."/>
            <person name="Daum C."/>
            <person name="Ezra D."/>
            <person name="Gonzalez J.B."/>
            <person name="Henrissat B."/>
            <person name="Kuo A."/>
            <person name="Liang C."/>
            <person name="Lipzen A."/>
            <person name="Lutzoni F."/>
            <person name="Magnuson J."/>
            <person name="Mondo S."/>
            <person name="Nolan M."/>
            <person name="Ohm R."/>
            <person name="Pangilinan J."/>
            <person name="Park H.-J."/>
            <person name="Ramirez L."/>
            <person name="Alfaro M."/>
            <person name="Sun H."/>
            <person name="Tritt A."/>
            <person name="Yoshinaga Y."/>
            <person name="Zwiers L.-H."/>
            <person name="Turgeon B.G."/>
            <person name="Goodwin S.B."/>
            <person name="Spatafora J.W."/>
            <person name="Crous P.W."/>
            <person name="Grigoriev I.V."/>
        </authorList>
    </citation>
    <scope>NUCLEOTIDE SEQUENCE</scope>
    <source>
        <strain evidence="2 4">CBS 781.70</strain>
    </source>
</reference>
<reference evidence="4" key="3">
    <citation type="submission" date="2025-04" db="UniProtKB">
        <authorList>
            <consortium name="RefSeq"/>
        </authorList>
    </citation>
    <scope>IDENTIFICATION</scope>
    <source>
        <strain evidence="4">CBS 781.70</strain>
    </source>
</reference>
<proteinExistence type="predicted"/>
<dbReference type="RefSeq" id="XP_033534531.1">
    <property type="nucleotide sequence ID" value="XM_033681238.1"/>
</dbReference>
<name>A0A6G1G4R0_9PEZI</name>
<evidence type="ECO:0000313" key="4">
    <source>
        <dbReference type="RefSeq" id="XP_033534531.1"/>
    </source>
</evidence>
<accession>A0A6G1G4R0</accession>
<sequence length="148" mass="15974">MAESIPKPSSPLLPHTSSPRPPLGIIKTISIARAIFGGACIFTPHLITQMFQLPLPRGTELFPRLFGVRDLVVGELLWLTLRGERTEEQLKQIRRVVWANIAIDSIDVVSTIWEFAMGRIAGEAALVTGGGAAVFAAVGAAGLYQIGW</sequence>